<dbReference type="SUPFAM" id="SSF52972">
    <property type="entry name" value="ITPase-like"/>
    <property type="match status" value="1"/>
</dbReference>
<organism evidence="4 5">
    <name type="scientific">Candidatus Woesebacteria bacterium RIFCSPHIGHO2_01_FULL_38_9</name>
    <dbReference type="NCBI Taxonomy" id="1802492"/>
    <lineage>
        <taxon>Bacteria</taxon>
        <taxon>Candidatus Woeseibacteriota</taxon>
    </lineage>
</organism>
<dbReference type="GO" id="GO:0005737">
    <property type="term" value="C:cytoplasm"/>
    <property type="evidence" value="ECO:0007669"/>
    <property type="project" value="TreeGrafter"/>
</dbReference>
<gene>
    <name evidence="4" type="ORF">A2714_00435</name>
</gene>
<comment type="caution">
    <text evidence="4">The sequence shown here is derived from an EMBL/GenBank/DDBJ whole genome shotgun (WGS) entry which is preliminary data.</text>
</comment>
<accession>A0A1F7Y2V4</accession>
<sequence>MKKIFFATTNEGKLNEVRSILGLDVIGTPLEIDEIQSLDPVKVATKKAQAYFERLKKPIFVEDVSLSIESLDGLPGTYIDAFMKTLGNDGIADMMKDKKDRRATAQATVVYVSKKGKEEIFIGKVEGTISDRPRGKGFGWDPIFIPKGETRTFGEMTQDEKNRYSMRAKALNKFKSWLNSKF</sequence>
<protein>
    <submittedName>
        <fullName evidence="4">Non-canonical purine NTP pyrophosphatase, RdgB/HAM1 family</fullName>
    </submittedName>
</protein>
<dbReference type="InterPro" id="IPR029001">
    <property type="entry name" value="ITPase-like_fam"/>
</dbReference>
<reference evidence="4 5" key="1">
    <citation type="journal article" date="2016" name="Nat. Commun.">
        <title>Thousands of microbial genomes shed light on interconnected biogeochemical processes in an aquifer system.</title>
        <authorList>
            <person name="Anantharaman K."/>
            <person name="Brown C.T."/>
            <person name="Hug L.A."/>
            <person name="Sharon I."/>
            <person name="Castelle C.J."/>
            <person name="Probst A.J."/>
            <person name="Thomas B.C."/>
            <person name="Singh A."/>
            <person name="Wilkins M.J."/>
            <person name="Karaoz U."/>
            <person name="Brodie E.L."/>
            <person name="Williams K.H."/>
            <person name="Hubbard S.S."/>
            <person name="Banfield J.F."/>
        </authorList>
    </citation>
    <scope>NUCLEOTIDE SEQUENCE [LARGE SCALE GENOMIC DNA]</scope>
</reference>
<proteinExistence type="inferred from homology"/>
<dbReference type="Gene3D" id="3.90.950.10">
    <property type="match status" value="1"/>
</dbReference>
<evidence type="ECO:0000256" key="1">
    <source>
        <dbReference type="ARBA" id="ARBA00008023"/>
    </source>
</evidence>
<dbReference type="Pfam" id="PF01725">
    <property type="entry name" value="Ham1p_like"/>
    <property type="match status" value="1"/>
</dbReference>
<dbReference type="Proteomes" id="UP000178419">
    <property type="component" value="Unassembled WGS sequence"/>
</dbReference>
<evidence type="ECO:0000313" key="4">
    <source>
        <dbReference type="EMBL" id="OGM20875.1"/>
    </source>
</evidence>
<dbReference type="PANTHER" id="PTHR11067:SF9">
    <property type="entry name" value="INOSINE TRIPHOSPHATE PYROPHOSPHATASE"/>
    <property type="match status" value="1"/>
</dbReference>
<dbReference type="PANTHER" id="PTHR11067">
    <property type="entry name" value="INOSINE TRIPHOSPHATE PYROPHOSPHATASE/HAM1 PROTEIN"/>
    <property type="match status" value="1"/>
</dbReference>
<evidence type="ECO:0000256" key="2">
    <source>
        <dbReference type="ARBA" id="ARBA00022801"/>
    </source>
</evidence>
<dbReference type="InterPro" id="IPR002637">
    <property type="entry name" value="RdgB/HAM1"/>
</dbReference>
<name>A0A1F7Y2V4_9BACT</name>
<evidence type="ECO:0000256" key="3">
    <source>
        <dbReference type="RuleBase" id="RU003781"/>
    </source>
</evidence>
<dbReference type="NCBIfam" id="TIGR00042">
    <property type="entry name" value="RdgB/HAM1 family non-canonical purine NTP pyrophosphatase"/>
    <property type="match status" value="1"/>
</dbReference>
<dbReference type="GO" id="GO:0009143">
    <property type="term" value="P:nucleoside triphosphate catabolic process"/>
    <property type="evidence" value="ECO:0007669"/>
    <property type="project" value="InterPro"/>
</dbReference>
<dbReference type="AlphaFoldDB" id="A0A1F7Y2V4"/>
<keyword evidence="2 3" id="KW-0378">Hydrolase</keyword>
<dbReference type="GO" id="GO:0047429">
    <property type="term" value="F:nucleoside triphosphate diphosphatase activity"/>
    <property type="evidence" value="ECO:0007669"/>
    <property type="project" value="InterPro"/>
</dbReference>
<dbReference type="EMBL" id="MGGE01000032">
    <property type="protein sequence ID" value="OGM20875.1"/>
    <property type="molecule type" value="Genomic_DNA"/>
</dbReference>
<evidence type="ECO:0000313" key="5">
    <source>
        <dbReference type="Proteomes" id="UP000178419"/>
    </source>
</evidence>
<dbReference type="CDD" id="cd00515">
    <property type="entry name" value="HAM1"/>
    <property type="match status" value="1"/>
</dbReference>
<comment type="similarity">
    <text evidence="1 3">Belongs to the HAM1 NTPase family.</text>
</comment>